<dbReference type="InterPro" id="IPR005500">
    <property type="entry name" value="DUF309"/>
</dbReference>
<protein>
    <submittedName>
        <fullName evidence="2">DUF309 domain-containing protein</fullName>
    </submittedName>
</protein>
<evidence type="ECO:0000313" key="2">
    <source>
        <dbReference type="EMBL" id="MFC6787516.1"/>
    </source>
</evidence>
<keyword evidence="3" id="KW-1185">Reference proteome</keyword>
<dbReference type="Gene3D" id="1.10.3450.10">
    <property type="entry name" value="TTHA0068-like"/>
    <property type="match status" value="1"/>
</dbReference>
<feature type="region of interest" description="Disordered" evidence="1">
    <location>
        <begin position="122"/>
        <end position="185"/>
    </location>
</feature>
<dbReference type="Proteomes" id="UP001596443">
    <property type="component" value="Unassembled WGS sequence"/>
</dbReference>
<comment type="caution">
    <text evidence="2">The sequence shown here is derived from an EMBL/GenBank/DDBJ whole genome shotgun (WGS) entry which is preliminary data.</text>
</comment>
<evidence type="ECO:0000256" key="1">
    <source>
        <dbReference type="SAM" id="MobiDB-lite"/>
    </source>
</evidence>
<dbReference type="RefSeq" id="WP_284061668.1">
    <property type="nucleotide sequence ID" value="NZ_CP126158.1"/>
</dbReference>
<dbReference type="GeneID" id="81210646"/>
<organism evidence="2 3">
    <name type="scientific">Halobaculum halobium</name>
    <dbReference type="NCBI Taxonomy" id="3032281"/>
    <lineage>
        <taxon>Archaea</taxon>
        <taxon>Methanobacteriati</taxon>
        <taxon>Methanobacteriota</taxon>
        <taxon>Stenosarchaea group</taxon>
        <taxon>Halobacteria</taxon>
        <taxon>Halobacteriales</taxon>
        <taxon>Haloferacaceae</taxon>
        <taxon>Halobaculum</taxon>
    </lineage>
</organism>
<name>A0ABD5TFZ0_9EURY</name>
<proteinExistence type="predicted"/>
<reference evidence="2 3" key="1">
    <citation type="journal article" date="2019" name="Int. J. Syst. Evol. Microbiol.">
        <title>The Global Catalogue of Microorganisms (GCM) 10K type strain sequencing project: providing services to taxonomists for standard genome sequencing and annotation.</title>
        <authorList>
            <consortium name="The Broad Institute Genomics Platform"/>
            <consortium name="The Broad Institute Genome Sequencing Center for Infectious Disease"/>
            <person name="Wu L."/>
            <person name="Ma J."/>
        </authorList>
    </citation>
    <scope>NUCLEOTIDE SEQUENCE [LARGE SCALE GENOMIC DNA]</scope>
    <source>
        <strain evidence="2 3">SYNS20</strain>
    </source>
</reference>
<sequence>MTTSDAPDEPTRTAALRAGLALYGAGEFHAAHDPWESVWLDLKDGGDDAPESDARDEALFHGLIQFTAAQYHARDRNWSGVDGLAKSAREHFSAVPDDYRGVDVAAVRRALDRLSADPERVERFPAPTVRHGGTASPPSRCRLMPRGVRRRRSQRSTTSTPTRSRTRRGSRARRRPSGAPGSPRCCSTSCAWTRRKNDGWCTTDCRG</sequence>
<evidence type="ECO:0000313" key="3">
    <source>
        <dbReference type="Proteomes" id="UP001596443"/>
    </source>
</evidence>
<gene>
    <name evidence="2" type="ORF">ACFQFD_16380</name>
</gene>
<dbReference type="InterPro" id="IPR023203">
    <property type="entry name" value="TTHA0068_sf"/>
</dbReference>
<dbReference type="AlphaFoldDB" id="A0ABD5TFZ0"/>
<accession>A0ABD5TFZ0</accession>
<dbReference type="SUPFAM" id="SSF140663">
    <property type="entry name" value="TTHA0068-like"/>
    <property type="match status" value="1"/>
</dbReference>
<dbReference type="EMBL" id="JBHSWX010000012">
    <property type="protein sequence ID" value="MFC6787516.1"/>
    <property type="molecule type" value="Genomic_DNA"/>
</dbReference>
<dbReference type="Pfam" id="PF03745">
    <property type="entry name" value="DUF309"/>
    <property type="match status" value="1"/>
</dbReference>
<feature type="compositionally biased region" description="Basic residues" evidence="1">
    <location>
        <begin position="164"/>
        <end position="176"/>
    </location>
</feature>